<dbReference type="SUPFAM" id="SSF58104">
    <property type="entry name" value="Methyl-accepting chemotaxis protein (MCP) signaling domain"/>
    <property type="match status" value="1"/>
</dbReference>
<evidence type="ECO:0000256" key="3">
    <source>
        <dbReference type="PROSITE-ProRule" id="PRU00284"/>
    </source>
</evidence>
<dbReference type="PANTHER" id="PTHR32089">
    <property type="entry name" value="METHYL-ACCEPTING CHEMOTAXIS PROTEIN MCPB"/>
    <property type="match status" value="1"/>
</dbReference>
<reference evidence="7" key="1">
    <citation type="journal article" date="2020" name="mSystems">
        <title>Genome- and Community-Level Interaction Insights into Carbon Utilization and Element Cycling Functions of Hydrothermarchaeota in Hydrothermal Sediment.</title>
        <authorList>
            <person name="Zhou Z."/>
            <person name="Liu Y."/>
            <person name="Xu W."/>
            <person name="Pan J."/>
            <person name="Luo Z.H."/>
            <person name="Li M."/>
        </authorList>
    </citation>
    <scope>NUCLEOTIDE SEQUENCE [LARGE SCALE GENOMIC DNA]</scope>
    <source>
        <strain evidence="7">SpSt-86</strain>
    </source>
</reference>
<keyword evidence="1 3" id="KW-0807">Transducer</keyword>
<dbReference type="Gene3D" id="6.10.340.10">
    <property type="match status" value="1"/>
</dbReference>
<evidence type="ECO:0000259" key="6">
    <source>
        <dbReference type="PROSITE" id="PS50885"/>
    </source>
</evidence>
<dbReference type="GO" id="GO:0007165">
    <property type="term" value="P:signal transduction"/>
    <property type="evidence" value="ECO:0007669"/>
    <property type="project" value="UniProtKB-KW"/>
</dbReference>
<sequence>MTLKSVRSRMLVWLLIPLVALSTFIAYTTYLSVSSSAVSMVESAAQRLVLLGSRTVTEWLNRIIDRVKVLAEKKVIAQVAIEGVEDMFICYDDGLARSTKAQEVNMVEKSYFKEIFSGKDLIISQPEPSPFTSNPCFVVAAAFKDYQGKTLGLYGATIPLETVSKLVGEIKLSEQSFPIVVSALGTVMVHPDRSKLLKLDVTKADEQLNYKGLNQIGQKMVKLESGFETFTDDKGRQHYVFFTPIKDSPGWSLGIVVPVDEILKDARRMSSLVAILFVVLVAVISLIVYVVANSVAGPIKQLAAQVGEFGKGDLSVSFKTKSRDETSQIAQALEQMAQTLKDVVRRILSVSDEIDKSSKDFQQDASVLSSSSQKLGEQMKDIIQAVNDSMHLLNQFTTGVNEVSSSAQLVAKASQDLAERSDQAKKVTEEGQRALKSILDLVNDSRDKSNLTAEIVEQLSIKAQSIGEIVNTINSIAEQTNLLALNAAIEAARAGEAGRGFAVVADEIRKLAEQSKLSTEKISQILGGIKQEAEKASNATKDMVTSVQHMSQESGTVLTSLNKMAQHVNEIASMADSLAASAQQQSASAEEMSAAVKSLEQSMNSILDKVEKVGESVTDQLKISDQISEASKHLVELSQILREHTNHFKI</sequence>
<dbReference type="InterPro" id="IPR003660">
    <property type="entry name" value="HAMP_dom"/>
</dbReference>
<dbReference type="Gene3D" id="1.10.287.950">
    <property type="entry name" value="Methyl-accepting chemotaxis protein"/>
    <property type="match status" value="1"/>
</dbReference>
<name>A0A832I7B5_9THEM</name>
<evidence type="ECO:0000313" key="7">
    <source>
        <dbReference type="EMBL" id="HGZ79670.1"/>
    </source>
</evidence>
<dbReference type="PANTHER" id="PTHR32089:SF112">
    <property type="entry name" value="LYSOZYME-LIKE PROTEIN-RELATED"/>
    <property type="match status" value="1"/>
</dbReference>
<feature type="transmembrane region" description="Helical" evidence="4">
    <location>
        <begin position="272"/>
        <end position="292"/>
    </location>
</feature>
<dbReference type="InterPro" id="IPR004089">
    <property type="entry name" value="MCPsignal_dom"/>
</dbReference>
<dbReference type="Gene3D" id="3.30.450.20">
    <property type="entry name" value="PAS domain"/>
    <property type="match status" value="1"/>
</dbReference>
<dbReference type="AlphaFoldDB" id="A0A832I7B5"/>
<dbReference type="SMART" id="SM00283">
    <property type="entry name" value="MA"/>
    <property type="match status" value="1"/>
</dbReference>
<dbReference type="CDD" id="cd18773">
    <property type="entry name" value="PDC1_HK_sensor"/>
    <property type="match status" value="1"/>
</dbReference>
<dbReference type="Pfam" id="PF00015">
    <property type="entry name" value="MCPsignal"/>
    <property type="match status" value="1"/>
</dbReference>
<organism evidence="7">
    <name type="scientific">Pseudothermotoga hypogea</name>
    <dbReference type="NCBI Taxonomy" id="57487"/>
    <lineage>
        <taxon>Bacteria</taxon>
        <taxon>Thermotogati</taxon>
        <taxon>Thermotogota</taxon>
        <taxon>Thermotogae</taxon>
        <taxon>Thermotogales</taxon>
        <taxon>Thermotogaceae</taxon>
        <taxon>Pseudothermotoga</taxon>
    </lineage>
</organism>
<feature type="domain" description="HAMP" evidence="6">
    <location>
        <begin position="293"/>
        <end position="345"/>
    </location>
</feature>
<dbReference type="EMBL" id="DTKQ01000050">
    <property type="protein sequence ID" value="HGZ79670.1"/>
    <property type="molecule type" value="Genomic_DNA"/>
</dbReference>
<dbReference type="CDD" id="cd11386">
    <property type="entry name" value="MCP_signal"/>
    <property type="match status" value="1"/>
</dbReference>
<evidence type="ECO:0000256" key="1">
    <source>
        <dbReference type="ARBA" id="ARBA00023224"/>
    </source>
</evidence>
<dbReference type="CDD" id="cd12912">
    <property type="entry name" value="PDC2_MCP_like"/>
    <property type="match status" value="1"/>
</dbReference>
<dbReference type="PROSITE" id="PS50111">
    <property type="entry name" value="CHEMOTAXIS_TRANSDUC_2"/>
    <property type="match status" value="1"/>
</dbReference>
<keyword evidence="4" id="KW-0812">Transmembrane</keyword>
<dbReference type="GO" id="GO:0016020">
    <property type="term" value="C:membrane"/>
    <property type="evidence" value="ECO:0007669"/>
    <property type="project" value="InterPro"/>
</dbReference>
<comment type="caution">
    <text evidence="7">The sequence shown here is derived from an EMBL/GenBank/DDBJ whole genome shotgun (WGS) entry which is preliminary data.</text>
</comment>
<evidence type="ECO:0000256" key="2">
    <source>
        <dbReference type="ARBA" id="ARBA00029447"/>
    </source>
</evidence>
<feature type="domain" description="Methyl-accepting transducer" evidence="5">
    <location>
        <begin position="364"/>
        <end position="600"/>
    </location>
</feature>
<comment type="similarity">
    <text evidence="2">Belongs to the methyl-accepting chemotaxis (MCP) protein family.</text>
</comment>
<dbReference type="Pfam" id="PF00672">
    <property type="entry name" value="HAMP"/>
    <property type="match status" value="1"/>
</dbReference>
<keyword evidence="4" id="KW-1133">Transmembrane helix</keyword>
<dbReference type="PROSITE" id="PS50885">
    <property type="entry name" value="HAMP"/>
    <property type="match status" value="1"/>
</dbReference>
<proteinExistence type="inferred from homology"/>
<gene>
    <name evidence="7" type="ORF">ENW55_06770</name>
</gene>
<dbReference type="CDD" id="cd06225">
    <property type="entry name" value="HAMP"/>
    <property type="match status" value="1"/>
</dbReference>
<accession>A0A832I7B5</accession>
<evidence type="ECO:0000256" key="4">
    <source>
        <dbReference type="SAM" id="Phobius"/>
    </source>
</evidence>
<protein>
    <submittedName>
        <fullName evidence="7">Methyl-accepting chemotaxis protein</fullName>
    </submittedName>
</protein>
<evidence type="ECO:0000259" key="5">
    <source>
        <dbReference type="PROSITE" id="PS50111"/>
    </source>
</evidence>
<dbReference type="SMART" id="SM00304">
    <property type="entry name" value="HAMP"/>
    <property type="match status" value="2"/>
</dbReference>
<keyword evidence="4" id="KW-0472">Membrane</keyword>